<evidence type="ECO:0000313" key="2">
    <source>
        <dbReference type="EMBL" id="QDT09365.1"/>
    </source>
</evidence>
<keyword evidence="3" id="KW-1185">Reference proteome</keyword>
<evidence type="ECO:0000313" key="3">
    <source>
        <dbReference type="Proteomes" id="UP000319817"/>
    </source>
</evidence>
<feature type="region of interest" description="Disordered" evidence="1">
    <location>
        <begin position="1"/>
        <end position="62"/>
    </location>
</feature>
<sequence length="62" mass="6908">MKSSYRSNTRHRINTGLMQKKGLTQNTGLTQKTGPHLKTRLPEADSTEGKTLVLPLSRPCND</sequence>
<proteinExistence type="predicted"/>
<protein>
    <submittedName>
        <fullName evidence="2">Uncharacterized protein</fullName>
    </submittedName>
</protein>
<evidence type="ECO:0000256" key="1">
    <source>
        <dbReference type="SAM" id="MobiDB-lite"/>
    </source>
</evidence>
<dbReference type="EMBL" id="CP036526">
    <property type="protein sequence ID" value="QDT09365.1"/>
    <property type="molecule type" value="Genomic_DNA"/>
</dbReference>
<feature type="compositionally biased region" description="Polar residues" evidence="1">
    <location>
        <begin position="22"/>
        <end position="33"/>
    </location>
</feature>
<gene>
    <name evidence="2" type="ORF">K239x_13110</name>
</gene>
<organism evidence="2 3">
    <name type="scientific">Stieleria marina</name>
    <dbReference type="NCBI Taxonomy" id="1930275"/>
    <lineage>
        <taxon>Bacteria</taxon>
        <taxon>Pseudomonadati</taxon>
        <taxon>Planctomycetota</taxon>
        <taxon>Planctomycetia</taxon>
        <taxon>Pirellulales</taxon>
        <taxon>Pirellulaceae</taxon>
        <taxon>Stieleria</taxon>
    </lineage>
</organism>
<dbReference type="AlphaFoldDB" id="A0A517NQH7"/>
<accession>A0A517NQH7</accession>
<name>A0A517NQH7_9BACT</name>
<dbReference type="Proteomes" id="UP000319817">
    <property type="component" value="Chromosome"/>
</dbReference>
<reference evidence="2 3" key="1">
    <citation type="submission" date="2019-02" db="EMBL/GenBank/DDBJ databases">
        <title>Deep-cultivation of Planctomycetes and their phenomic and genomic characterization uncovers novel biology.</title>
        <authorList>
            <person name="Wiegand S."/>
            <person name="Jogler M."/>
            <person name="Boedeker C."/>
            <person name="Pinto D."/>
            <person name="Vollmers J."/>
            <person name="Rivas-Marin E."/>
            <person name="Kohn T."/>
            <person name="Peeters S.H."/>
            <person name="Heuer A."/>
            <person name="Rast P."/>
            <person name="Oberbeckmann S."/>
            <person name="Bunk B."/>
            <person name="Jeske O."/>
            <person name="Meyerdierks A."/>
            <person name="Storesund J.E."/>
            <person name="Kallscheuer N."/>
            <person name="Luecker S."/>
            <person name="Lage O.M."/>
            <person name="Pohl T."/>
            <person name="Merkel B.J."/>
            <person name="Hornburger P."/>
            <person name="Mueller R.-W."/>
            <person name="Bruemmer F."/>
            <person name="Labrenz M."/>
            <person name="Spormann A.M."/>
            <person name="Op den Camp H."/>
            <person name="Overmann J."/>
            <person name="Amann R."/>
            <person name="Jetten M.S.M."/>
            <person name="Mascher T."/>
            <person name="Medema M.H."/>
            <person name="Devos D.P."/>
            <person name="Kaster A.-K."/>
            <person name="Ovreas L."/>
            <person name="Rohde M."/>
            <person name="Galperin M.Y."/>
            <person name="Jogler C."/>
        </authorList>
    </citation>
    <scope>NUCLEOTIDE SEQUENCE [LARGE SCALE GENOMIC DNA]</scope>
    <source>
        <strain evidence="2 3">K23_9</strain>
    </source>
</reference>